<dbReference type="STRING" id="1095629.A0A0C9YDW0"/>
<evidence type="ECO:0000313" key="4">
    <source>
        <dbReference type="Proteomes" id="UP000054477"/>
    </source>
</evidence>
<gene>
    <name evidence="3" type="ORF">K443DRAFT_128075</name>
</gene>
<feature type="region of interest" description="Disordered" evidence="1">
    <location>
        <begin position="1"/>
        <end position="156"/>
    </location>
</feature>
<dbReference type="OrthoDB" id="21499at2759"/>
<dbReference type="Proteomes" id="UP000054477">
    <property type="component" value="Unassembled WGS sequence"/>
</dbReference>
<dbReference type="EMBL" id="KN838541">
    <property type="protein sequence ID" value="KIK08602.1"/>
    <property type="molecule type" value="Genomic_DNA"/>
</dbReference>
<protein>
    <recommendedName>
        <fullName evidence="2">DUF4211 domain-containing protein</fullName>
    </recommendedName>
</protein>
<dbReference type="InterPro" id="IPR025451">
    <property type="entry name" value="DUF4211"/>
</dbReference>
<reference evidence="3 4" key="1">
    <citation type="submission" date="2014-04" db="EMBL/GenBank/DDBJ databases">
        <authorList>
            <consortium name="DOE Joint Genome Institute"/>
            <person name="Kuo A."/>
            <person name="Kohler A."/>
            <person name="Nagy L.G."/>
            <person name="Floudas D."/>
            <person name="Copeland A."/>
            <person name="Barry K.W."/>
            <person name="Cichocki N."/>
            <person name="Veneault-Fourrey C."/>
            <person name="LaButti K."/>
            <person name="Lindquist E.A."/>
            <person name="Lipzen A."/>
            <person name="Lundell T."/>
            <person name="Morin E."/>
            <person name="Murat C."/>
            <person name="Sun H."/>
            <person name="Tunlid A."/>
            <person name="Henrissat B."/>
            <person name="Grigoriev I.V."/>
            <person name="Hibbett D.S."/>
            <person name="Martin F."/>
            <person name="Nordberg H.P."/>
            <person name="Cantor M.N."/>
            <person name="Hua S.X."/>
        </authorList>
    </citation>
    <scope>NUCLEOTIDE SEQUENCE [LARGE SCALE GENOMIC DNA]</scope>
    <source>
        <strain evidence="3 4">LaAM-08-1</strain>
    </source>
</reference>
<feature type="compositionally biased region" description="Basic residues" evidence="1">
    <location>
        <begin position="129"/>
        <end position="138"/>
    </location>
</feature>
<evidence type="ECO:0000256" key="1">
    <source>
        <dbReference type="SAM" id="MobiDB-lite"/>
    </source>
</evidence>
<feature type="region of interest" description="Disordered" evidence="1">
    <location>
        <begin position="180"/>
        <end position="235"/>
    </location>
</feature>
<name>A0A0C9YDW0_9AGAR</name>
<feature type="compositionally biased region" description="Polar residues" evidence="1">
    <location>
        <begin position="13"/>
        <end position="35"/>
    </location>
</feature>
<evidence type="ECO:0000259" key="2">
    <source>
        <dbReference type="Pfam" id="PF13926"/>
    </source>
</evidence>
<dbReference type="PANTHER" id="PTHR14689">
    <property type="entry name" value="PHORBOL-ESTER_DAG-TYPE DOMAIN-CONTAINING PROTEIN"/>
    <property type="match status" value="1"/>
</dbReference>
<feature type="compositionally biased region" description="Basic residues" evidence="1">
    <location>
        <begin position="1"/>
        <end position="10"/>
    </location>
</feature>
<organism evidence="3 4">
    <name type="scientific">Laccaria amethystina LaAM-08-1</name>
    <dbReference type="NCBI Taxonomy" id="1095629"/>
    <lineage>
        <taxon>Eukaryota</taxon>
        <taxon>Fungi</taxon>
        <taxon>Dikarya</taxon>
        <taxon>Basidiomycota</taxon>
        <taxon>Agaricomycotina</taxon>
        <taxon>Agaricomycetes</taxon>
        <taxon>Agaricomycetidae</taxon>
        <taxon>Agaricales</taxon>
        <taxon>Agaricineae</taxon>
        <taxon>Hydnangiaceae</taxon>
        <taxon>Laccaria</taxon>
    </lineage>
</organism>
<dbReference type="PANTHER" id="PTHR14689:SF0">
    <property type="entry name" value="COILED-COIL DOMAIN-CONTAINING PROTEIN 82"/>
    <property type="match status" value="1"/>
</dbReference>
<feature type="compositionally biased region" description="Low complexity" evidence="1">
    <location>
        <begin position="225"/>
        <end position="235"/>
    </location>
</feature>
<feature type="compositionally biased region" description="Polar residues" evidence="1">
    <location>
        <begin position="99"/>
        <end position="108"/>
    </location>
</feature>
<feature type="domain" description="DUF4211" evidence="2">
    <location>
        <begin position="237"/>
        <end position="372"/>
    </location>
</feature>
<sequence length="489" mass="55937">MPPKKRKSPARLKQTTLINFTTLSPTSTRLTQALSSPPRKQKNADDSSSEDIGALKFEAEVSTGSDLETADSLNFGGVRRKRLSRIVNDSDSEHDSRQDPASNSSTKPSTRRRREVIEENGGNIGKDHKPSKRRRLLKGCRAQMSSAEEVEDERFDEVDDKYILDNRFRARDKKTAFQRNLERLQMRKRGQVSPSASSHDEEESDKERPFAGAKPHIDHERDGSPSRLSSESENSSDFIVEDDGMAMPQLPTEFSMESHQDLSHQFKKIFQFFVHIAVQSPQDRRSFMAKQLRDEEYFSVPLQVLRRKISGLRDSLVASSVWRPDFKDALEKFPDLDIVLLDFSVPYCDACHLGRRTSTLLGRLSGRPYERAGFNDKDDTGSEETLEFHLGRFCAKRTRIFHEFSHWEYALFLCVCREVEELRGASQSGGFYRVAYIGGKQPPDDLGDADGICEWLDERQLIEIEWEKIKTMMESARHLEMSAKGENVE</sequence>
<dbReference type="GO" id="GO:0005634">
    <property type="term" value="C:nucleus"/>
    <property type="evidence" value="ECO:0007669"/>
    <property type="project" value="TreeGrafter"/>
</dbReference>
<proteinExistence type="predicted"/>
<keyword evidence="4" id="KW-1185">Reference proteome</keyword>
<evidence type="ECO:0000313" key="3">
    <source>
        <dbReference type="EMBL" id="KIK08602.1"/>
    </source>
</evidence>
<dbReference type="HOGENOM" id="CLU_035430_0_0_1"/>
<reference evidence="4" key="2">
    <citation type="submission" date="2015-01" db="EMBL/GenBank/DDBJ databases">
        <title>Evolutionary Origins and Diversification of the Mycorrhizal Mutualists.</title>
        <authorList>
            <consortium name="DOE Joint Genome Institute"/>
            <consortium name="Mycorrhizal Genomics Consortium"/>
            <person name="Kohler A."/>
            <person name="Kuo A."/>
            <person name="Nagy L.G."/>
            <person name="Floudas D."/>
            <person name="Copeland A."/>
            <person name="Barry K.W."/>
            <person name="Cichocki N."/>
            <person name="Veneault-Fourrey C."/>
            <person name="LaButti K."/>
            <person name="Lindquist E.A."/>
            <person name="Lipzen A."/>
            <person name="Lundell T."/>
            <person name="Morin E."/>
            <person name="Murat C."/>
            <person name="Riley R."/>
            <person name="Ohm R."/>
            <person name="Sun H."/>
            <person name="Tunlid A."/>
            <person name="Henrissat B."/>
            <person name="Grigoriev I.V."/>
            <person name="Hibbett D.S."/>
            <person name="Martin F."/>
        </authorList>
    </citation>
    <scope>NUCLEOTIDE SEQUENCE [LARGE SCALE GENOMIC DNA]</scope>
    <source>
        <strain evidence="4">LaAM-08-1</strain>
    </source>
</reference>
<accession>A0A0C9YDW0</accession>
<feature type="compositionally biased region" description="Basic and acidic residues" evidence="1">
    <location>
        <begin position="205"/>
        <end position="224"/>
    </location>
</feature>
<dbReference type="AlphaFoldDB" id="A0A0C9YDW0"/>
<dbReference type="Pfam" id="PF13926">
    <property type="entry name" value="DUF4211"/>
    <property type="match status" value="1"/>
</dbReference>